<comment type="subcellular location">
    <subcellularLocation>
        <location evidence="1">Cytoplasm</location>
    </subcellularLocation>
</comment>
<evidence type="ECO:0000256" key="1">
    <source>
        <dbReference type="ARBA" id="ARBA00004496"/>
    </source>
</evidence>
<evidence type="ECO:0000256" key="3">
    <source>
        <dbReference type="ARBA" id="ARBA00023125"/>
    </source>
</evidence>
<accession>A0ABS5N564</accession>
<evidence type="ECO:0000259" key="7">
    <source>
        <dbReference type="PROSITE" id="PS01124"/>
    </source>
</evidence>
<name>A0ABS5N564_9PSED</name>
<dbReference type="PROSITE" id="PS01124">
    <property type="entry name" value="HTH_ARAC_FAMILY_2"/>
    <property type="match status" value="1"/>
</dbReference>
<evidence type="ECO:0000256" key="2">
    <source>
        <dbReference type="ARBA" id="ARBA00023015"/>
    </source>
</evidence>
<reference evidence="8 9" key="1">
    <citation type="submission" date="2021-04" db="EMBL/GenBank/DDBJ databases">
        <title>Pseudomonas rustica sp. nov. isolated from raw milk.</title>
        <authorList>
            <person name="Fiedler G."/>
            <person name="Gieschler S."/>
            <person name="Kabisch J."/>
            <person name="Grimmler C."/>
            <person name="Brinks E."/>
            <person name="Wagner N."/>
            <person name="Hetzer B."/>
            <person name="Franz C.M.A.P."/>
            <person name="Boehnlein C."/>
        </authorList>
    </citation>
    <scope>NUCLEOTIDE SEQUENCE [LARGE SCALE GENOMIC DNA]</scope>
    <source>
        <strain evidence="8 9">MBT-4</strain>
    </source>
</reference>
<dbReference type="SMART" id="SM00342">
    <property type="entry name" value="HTH_ARAC"/>
    <property type="match status" value="1"/>
</dbReference>
<keyword evidence="3" id="KW-0238">DNA-binding</keyword>
<evidence type="ECO:0000256" key="5">
    <source>
        <dbReference type="ARBA" id="ARBA00023163"/>
    </source>
</evidence>
<evidence type="ECO:0000256" key="4">
    <source>
        <dbReference type="ARBA" id="ARBA00023159"/>
    </source>
</evidence>
<dbReference type="RefSeq" id="WP_212546231.1">
    <property type="nucleotide sequence ID" value="NZ_JAGYHF010000015.1"/>
</dbReference>
<comment type="caution">
    <text evidence="8">The sequence shown here is derived from an EMBL/GenBank/DDBJ whole genome shotgun (WGS) entry which is preliminary data.</text>
</comment>
<keyword evidence="5" id="KW-0804">Transcription</keyword>
<evidence type="ECO:0000256" key="6">
    <source>
        <dbReference type="ARBA" id="ARBA00037345"/>
    </source>
</evidence>
<sequence>MAQPVFPSIEQQTEEWRMKPAAVLTDLQSTGAAVFRWQRSSTDSYHFERTEPREHVLLSVMLAPMQSRAAVGGRQVWDGQIHSGQVRLLQPSQSASWDTRSAFDILHVHLPMPALTAAAQEQGLSFAGFRGTHQPLYQNDKVAHLLARQLALSIGDNSRGAREQADLSVQVLIAHLLNSYELSSTQPRVASQGLMDALRYIERHPCEKLCIARLAAIAAMSEFHFAREFKRAFGTSPHAHVLVVRLQRARNALENSAKTILEIALESGFADSSHFARVFRKAYGISPTDFRQSR</sequence>
<dbReference type="PANTHER" id="PTHR46796:SF6">
    <property type="entry name" value="ARAC SUBFAMILY"/>
    <property type="match status" value="1"/>
</dbReference>
<proteinExistence type="predicted"/>
<organism evidence="8 9">
    <name type="scientific">Pseudomonas rustica</name>
    <dbReference type="NCBI Taxonomy" id="2827099"/>
    <lineage>
        <taxon>Bacteria</taxon>
        <taxon>Pseudomonadati</taxon>
        <taxon>Pseudomonadota</taxon>
        <taxon>Gammaproteobacteria</taxon>
        <taxon>Pseudomonadales</taxon>
        <taxon>Pseudomonadaceae</taxon>
        <taxon>Pseudomonas</taxon>
    </lineage>
</organism>
<dbReference type="PANTHER" id="PTHR46796">
    <property type="entry name" value="HTH-TYPE TRANSCRIPTIONAL ACTIVATOR RHAS-RELATED"/>
    <property type="match status" value="1"/>
</dbReference>
<dbReference type="Proteomes" id="UP000676035">
    <property type="component" value="Unassembled WGS sequence"/>
</dbReference>
<dbReference type="InterPro" id="IPR050204">
    <property type="entry name" value="AraC_XylS_family_regulators"/>
</dbReference>
<dbReference type="Pfam" id="PF12833">
    <property type="entry name" value="HTH_18"/>
    <property type="match status" value="1"/>
</dbReference>
<protein>
    <submittedName>
        <fullName evidence="8">Helix-turn-helix transcriptional regulator</fullName>
    </submittedName>
</protein>
<comment type="function">
    <text evidence="6">Regulatory protein of the TOL plasmid xyl operons. XylS activates the xylXYZLTEGFJQKIH operon required for the degradation of toluene, m-xylene and p-xylene.</text>
</comment>
<evidence type="ECO:0000313" key="9">
    <source>
        <dbReference type="Proteomes" id="UP000676035"/>
    </source>
</evidence>
<dbReference type="SUPFAM" id="SSF46689">
    <property type="entry name" value="Homeodomain-like"/>
    <property type="match status" value="2"/>
</dbReference>
<dbReference type="InterPro" id="IPR018060">
    <property type="entry name" value="HTH_AraC"/>
</dbReference>
<keyword evidence="9" id="KW-1185">Reference proteome</keyword>
<evidence type="ECO:0000313" key="8">
    <source>
        <dbReference type="EMBL" id="MBS4081454.1"/>
    </source>
</evidence>
<dbReference type="EMBL" id="JAGYHF010000015">
    <property type="protein sequence ID" value="MBS4081454.1"/>
    <property type="molecule type" value="Genomic_DNA"/>
</dbReference>
<dbReference type="Gene3D" id="1.10.10.60">
    <property type="entry name" value="Homeodomain-like"/>
    <property type="match status" value="2"/>
</dbReference>
<keyword evidence="4" id="KW-0010">Activator</keyword>
<dbReference type="PRINTS" id="PR00032">
    <property type="entry name" value="HTHARAC"/>
</dbReference>
<feature type="domain" description="HTH araC/xylS-type" evidence="7">
    <location>
        <begin position="195"/>
        <end position="293"/>
    </location>
</feature>
<gene>
    <name evidence="8" type="ORF">KFS80_24475</name>
</gene>
<dbReference type="InterPro" id="IPR009057">
    <property type="entry name" value="Homeodomain-like_sf"/>
</dbReference>
<dbReference type="PROSITE" id="PS00041">
    <property type="entry name" value="HTH_ARAC_FAMILY_1"/>
    <property type="match status" value="1"/>
</dbReference>
<dbReference type="InterPro" id="IPR020449">
    <property type="entry name" value="Tscrpt_reg_AraC-type_HTH"/>
</dbReference>
<dbReference type="InterPro" id="IPR018062">
    <property type="entry name" value="HTH_AraC-typ_CS"/>
</dbReference>
<keyword evidence="2" id="KW-0805">Transcription regulation</keyword>